<evidence type="ECO:0000259" key="1">
    <source>
        <dbReference type="Pfam" id="PF13340"/>
    </source>
</evidence>
<keyword evidence="3" id="KW-1185">Reference proteome</keyword>
<proteinExistence type="predicted"/>
<feature type="domain" description="Insertion element IS402-like" evidence="1">
    <location>
        <begin position="1"/>
        <end position="73"/>
    </location>
</feature>
<dbReference type="Proteomes" id="UP000007100">
    <property type="component" value="Chromosome"/>
</dbReference>
<dbReference type="KEGG" id="amv:ACMV_19160"/>
<gene>
    <name evidence="2" type="ordered locus">ACMV_19160</name>
</gene>
<protein>
    <submittedName>
        <fullName evidence="2">Putative transposase</fullName>
    </submittedName>
</protein>
<dbReference type="EMBL" id="AP012035">
    <property type="protein sequence ID" value="BAJ81263.1"/>
    <property type="molecule type" value="Genomic_DNA"/>
</dbReference>
<reference evidence="2 3" key="1">
    <citation type="submission" date="2010-12" db="EMBL/GenBank/DDBJ databases">
        <title>Whole genome sequence of Acidiphilium multivorum AIU301.</title>
        <authorList>
            <person name="Narita-Yamada S."/>
            <person name="Nakamura S."/>
            <person name="Ito N."/>
            <person name="Takarada H."/>
            <person name="Katano Y."/>
            <person name="Nakazawa H."/>
            <person name="Hosoyama A."/>
            <person name="Yamada R."/>
            <person name="Fujita N."/>
        </authorList>
    </citation>
    <scope>NUCLEOTIDE SEQUENCE [LARGE SCALE GENOMIC DNA]</scope>
    <source>
        <strain evidence="3">DSM 11245 / JCM 8867 / AIU301</strain>
    </source>
</reference>
<accession>F0IZQ3</accession>
<dbReference type="PANTHER" id="PTHR30007">
    <property type="entry name" value="PHP DOMAIN PROTEIN"/>
    <property type="match status" value="1"/>
</dbReference>
<sequence length="94" mass="11350">MTNAEWLLLSPFLPTPRLCGRRRKWEMREIVDAIFYVLRGGIAWSLLPKDFPPWPAAYRWFARFRDNGTWERINHHLVMLDRERAGREASPRRQ</sequence>
<dbReference type="AlphaFoldDB" id="F0IZQ3"/>
<evidence type="ECO:0000313" key="2">
    <source>
        <dbReference type="EMBL" id="BAJ81263.1"/>
    </source>
</evidence>
<dbReference type="Pfam" id="PF13340">
    <property type="entry name" value="DUF4096"/>
    <property type="match status" value="1"/>
</dbReference>
<evidence type="ECO:0000313" key="3">
    <source>
        <dbReference type="Proteomes" id="UP000007100"/>
    </source>
</evidence>
<organism evidence="2 3">
    <name type="scientific">Acidiphilium multivorum (strain DSM 11245 / JCM 8867 / NBRC 100883 / AIU 301)</name>
    <dbReference type="NCBI Taxonomy" id="926570"/>
    <lineage>
        <taxon>Bacteria</taxon>
        <taxon>Pseudomonadati</taxon>
        <taxon>Pseudomonadota</taxon>
        <taxon>Alphaproteobacteria</taxon>
        <taxon>Acetobacterales</taxon>
        <taxon>Acidocellaceae</taxon>
        <taxon>Acidiphilium</taxon>
    </lineage>
</organism>
<name>F0IZQ3_ACIMA</name>
<dbReference type="InterPro" id="IPR025161">
    <property type="entry name" value="IS402-like_dom"/>
</dbReference>
<dbReference type="HOGENOM" id="CLU_055261_15_6_5"/>
<dbReference type="PANTHER" id="PTHR30007:SF0">
    <property type="entry name" value="TRANSPOSASE"/>
    <property type="match status" value="1"/>
</dbReference>